<dbReference type="GO" id="GO:0010089">
    <property type="term" value="P:xylem development"/>
    <property type="evidence" value="ECO:0007669"/>
    <property type="project" value="InterPro"/>
</dbReference>
<sequence length="177" mass="19675">MLLQLGLLLLLDLAIKNLFSVFFSMSSISKAQAISSNYITISEYSDESPEESTWTMYLEDFSFNNSNNYGDYCSISSTSSLLSDAASLAAHTTKFDNYNKRLSFKKRKSNTKEALVDDDLEDTASSPVNSPKEKGSGSGQIAERNELDFKGREKDCIELKERGLCLVPLSMIVNYLG</sequence>
<name>A0AAD7QHQ0_QUISA</name>
<accession>A0AAD7QHQ0</accession>
<feature type="chain" id="PRO_5042119390" evidence="2">
    <location>
        <begin position="34"/>
        <end position="177"/>
    </location>
</feature>
<keyword evidence="4" id="KW-1185">Reference proteome</keyword>
<dbReference type="InterPro" id="IPR039280">
    <property type="entry name" value="VUP"/>
</dbReference>
<reference evidence="3 4" key="1">
    <citation type="journal article" date="2023" name="Science">
        <title>Elucidation of the pathway for biosynthesis of saponin adjuvants from the soapbark tree.</title>
        <authorList>
            <person name="Reed J."/>
            <person name="Orme A."/>
            <person name="El-Demerdash A."/>
            <person name="Owen C."/>
            <person name="Martin L.B.B."/>
            <person name="Misra R.C."/>
            <person name="Kikuchi S."/>
            <person name="Rejzek M."/>
            <person name="Martin A.C."/>
            <person name="Harkess A."/>
            <person name="Leebens-Mack J."/>
            <person name="Louveau T."/>
            <person name="Stephenson M.J."/>
            <person name="Osbourn A."/>
        </authorList>
    </citation>
    <scope>NUCLEOTIDE SEQUENCE [LARGE SCALE GENOMIC DNA]</scope>
    <source>
        <strain evidence="3">S10</strain>
    </source>
</reference>
<dbReference type="PANTHER" id="PTHR33974:SF2">
    <property type="entry name" value="VASCULAR-RELATED UNKNOWN PROTEIN 1"/>
    <property type="match status" value="1"/>
</dbReference>
<dbReference type="EMBL" id="JARAOO010000001">
    <property type="protein sequence ID" value="KAJ7981599.1"/>
    <property type="molecule type" value="Genomic_DNA"/>
</dbReference>
<dbReference type="AlphaFoldDB" id="A0AAD7QHQ0"/>
<dbReference type="Proteomes" id="UP001163823">
    <property type="component" value="Chromosome 1"/>
</dbReference>
<protein>
    <submittedName>
        <fullName evidence="3">CTD small phosphatase-like protein 2</fullName>
    </submittedName>
</protein>
<evidence type="ECO:0000313" key="3">
    <source>
        <dbReference type="EMBL" id="KAJ7981599.1"/>
    </source>
</evidence>
<organism evidence="3 4">
    <name type="scientific">Quillaja saponaria</name>
    <name type="common">Soap bark tree</name>
    <dbReference type="NCBI Taxonomy" id="32244"/>
    <lineage>
        <taxon>Eukaryota</taxon>
        <taxon>Viridiplantae</taxon>
        <taxon>Streptophyta</taxon>
        <taxon>Embryophyta</taxon>
        <taxon>Tracheophyta</taxon>
        <taxon>Spermatophyta</taxon>
        <taxon>Magnoliopsida</taxon>
        <taxon>eudicotyledons</taxon>
        <taxon>Gunneridae</taxon>
        <taxon>Pentapetalae</taxon>
        <taxon>rosids</taxon>
        <taxon>fabids</taxon>
        <taxon>Fabales</taxon>
        <taxon>Quillajaceae</taxon>
        <taxon>Quillaja</taxon>
    </lineage>
</organism>
<feature type="region of interest" description="Disordered" evidence="1">
    <location>
        <begin position="115"/>
        <end position="144"/>
    </location>
</feature>
<evidence type="ECO:0000256" key="1">
    <source>
        <dbReference type="SAM" id="MobiDB-lite"/>
    </source>
</evidence>
<evidence type="ECO:0000313" key="4">
    <source>
        <dbReference type="Proteomes" id="UP001163823"/>
    </source>
</evidence>
<evidence type="ECO:0000256" key="2">
    <source>
        <dbReference type="SAM" id="SignalP"/>
    </source>
</evidence>
<feature type="signal peptide" evidence="2">
    <location>
        <begin position="1"/>
        <end position="33"/>
    </location>
</feature>
<gene>
    <name evidence="3" type="ORF">O6P43_000841</name>
</gene>
<proteinExistence type="predicted"/>
<dbReference type="KEGG" id="qsa:O6P43_000841"/>
<comment type="caution">
    <text evidence="3">The sequence shown here is derived from an EMBL/GenBank/DDBJ whole genome shotgun (WGS) entry which is preliminary data.</text>
</comment>
<keyword evidence="2" id="KW-0732">Signal</keyword>
<dbReference type="PANTHER" id="PTHR33974">
    <property type="entry name" value="VASCULAR-RELATED UNKNOWN PROTEIN 1-RELATED"/>
    <property type="match status" value="1"/>
</dbReference>